<keyword evidence="4 8" id="KW-0812">Transmembrane</keyword>
<evidence type="ECO:0000256" key="1">
    <source>
        <dbReference type="ARBA" id="ARBA00004162"/>
    </source>
</evidence>
<evidence type="ECO:0000313" key="9">
    <source>
        <dbReference type="EMBL" id="CBH96095.1"/>
    </source>
</evidence>
<dbReference type="GO" id="GO:0006935">
    <property type="term" value="P:chemotaxis"/>
    <property type="evidence" value="ECO:0007669"/>
    <property type="project" value="UniProtKB-KW"/>
</dbReference>
<keyword evidence="2" id="KW-1003">Cell membrane</keyword>
<dbReference type="GO" id="GO:0005886">
    <property type="term" value="C:plasma membrane"/>
    <property type="evidence" value="ECO:0007669"/>
    <property type="project" value="UniProtKB-SubCell"/>
</dbReference>
<proteinExistence type="predicted"/>
<dbReference type="GO" id="GO:0009425">
    <property type="term" value="C:bacterial-type flagellum basal body"/>
    <property type="evidence" value="ECO:0007669"/>
    <property type="project" value="InterPro"/>
</dbReference>
<organism evidence="9">
    <name type="scientific">mine drainage metagenome</name>
    <dbReference type="NCBI Taxonomy" id="410659"/>
    <lineage>
        <taxon>unclassified sequences</taxon>
        <taxon>metagenomes</taxon>
        <taxon>ecological metagenomes</taxon>
    </lineage>
</organism>
<evidence type="ECO:0000256" key="7">
    <source>
        <dbReference type="ARBA" id="ARBA00023136"/>
    </source>
</evidence>
<dbReference type="PANTHER" id="PTHR35091:SF2">
    <property type="entry name" value="FLAGELLAR PROTEIN FLIL"/>
    <property type="match status" value="1"/>
</dbReference>
<sequence>MAAKPAKAKSGNGRWIIIAVVVLVILGGGAGSAWWFLIRPKPQLTAQQLAAQREKLAHFISLEPFVTNVLSQDGNTHYLQVKIDLKTYEPKADEEVKTMTPEIRNTILRILAAQQAAKVSTVQVREQLRQEILVAINQILAGGSSQPAHPPTTGIAQAATPAGPIAGVYFTAFVVQ</sequence>
<evidence type="ECO:0000256" key="3">
    <source>
        <dbReference type="ARBA" id="ARBA00022500"/>
    </source>
</evidence>
<evidence type="ECO:0000256" key="6">
    <source>
        <dbReference type="ARBA" id="ARBA00022989"/>
    </source>
</evidence>
<dbReference type="EMBL" id="CABM01000019">
    <property type="protein sequence ID" value="CBH96095.1"/>
    <property type="molecule type" value="Genomic_DNA"/>
</dbReference>
<feature type="transmembrane region" description="Helical" evidence="8">
    <location>
        <begin position="15"/>
        <end position="38"/>
    </location>
</feature>
<keyword evidence="5" id="KW-0283">Flagellar rotation</keyword>
<gene>
    <name evidence="9" type="ORF">CARN2_1085</name>
</gene>
<dbReference type="PANTHER" id="PTHR35091">
    <property type="entry name" value="FLAGELLAR PROTEIN FLIL"/>
    <property type="match status" value="1"/>
</dbReference>
<accession>E6PME3</accession>
<keyword evidence="7 8" id="KW-0472">Membrane</keyword>
<dbReference type="GO" id="GO:0071978">
    <property type="term" value="P:bacterial-type flagellum-dependent swarming motility"/>
    <property type="evidence" value="ECO:0007669"/>
    <property type="project" value="TreeGrafter"/>
</dbReference>
<evidence type="ECO:0000256" key="4">
    <source>
        <dbReference type="ARBA" id="ARBA00022692"/>
    </source>
</evidence>
<keyword evidence="6 8" id="KW-1133">Transmembrane helix</keyword>
<reference evidence="9" key="1">
    <citation type="submission" date="2009-10" db="EMBL/GenBank/DDBJ databases">
        <title>Diversity of trophic interactions inside an arsenic-rich microbial ecosystem.</title>
        <authorList>
            <person name="Bertin P.N."/>
            <person name="Heinrich-Salmeron A."/>
            <person name="Pelletier E."/>
            <person name="Goulhen-Chollet F."/>
            <person name="Arsene-Ploetze F."/>
            <person name="Gallien S."/>
            <person name="Calteau A."/>
            <person name="Vallenet D."/>
            <person name="Casiot C."/>
            <person name="Chane-Woon-Ming B."/>
            <person name="Giloteaux L."/>
            <person name="Barakat M."/>
            <person name="Bonnefoy V."/>
            <person name="Bruneel O."/>
            <person name="Chandler M."/>
            <person name="Cleiss J."/>
            <person name="Duran R."/>
            <person name="Elbaz-Poulichet F."/>
            <person name="Fonknechten N."/>
            <person name="Lauga B."/>
            <person name="Mornico D."/>
            <person name="Ortet P."/>
            <person name="Schaeffer C."/>
            <person name="Siguier P."/>
            <person name="Alexander Thil Smith A."/>
            <person name="Van Dorsselaer A."/>
            <person name="Weissenbach J."/>
            <person name="Medigue C."/>
            <person name="Le Paslier D."/>
        </authorList>
    </citation>
    <scope>NUCLEOTIDE SEQUENCE</scope>
</reference>
<evidence type="ECO:0000256" key="8">
    <source>
        <dbReference type="SAM" id="Phobius"/>
    </source>
</evidence>
<dbReference type="Pfam" id="PF03748">
    <property type="entry name" value="FliL"/>
    <property type="match status" value="1"/>
</dbReference>
<protein>
    <submittedName>
        <fullName evidence="9">Putative Flagellar basal body-associated protein FliL</fullName>
    </submittedName>
</protein>
<evidence type="ECO:0000256" key="5">
    <source>
        <dbReference type="ARBA" id="ARBA00022779"/>
    </source>
</evidence>
<dbReference type="AlphaFoldDB" id="E6PME3"/>
<evidence type="ECO:0000256" key="2">
    <source>
        <dbReference type="ARBA" id="ARBA00022475"/>
    </source>
</evidence>
<name>E6PME3_9ZZZZ</name>
<keyword evidence="9" id="KW-0282">Flagellum</keyword>
<keyword evidence="9" id="KW-0969">Cilium</keyword>
<keyword evidence="9" id="KW-0966">Cell projection</keyword>
<comment type="caution">
    <text evidence="9">The sequence shown here is derived from an EMBL/GenBank/DDBJ whole genome shotgun (WGS) entry which is preliminary data.</text>
</comment>
<dbReference type="InterPro" id="IPR005503">
    <property type="entry name" value="FliL"/>
</dbReference>
<comment type="subcellular location">
    <subcellularLocation>
        <location evidence="1">Cell membrane</location>
        <topology evidence="1">Single-pass membrane protein</topology>
    </subcellularLocation>
</comment>
<keyword evidence="3" id="KW-0145">Chemotaxis</keyword>